<name>A0ABR3MAK5_9TELE</name>
<dbReference type="SMART" id="SM00348">
    <property type="entry name" value="IRF"/>
    <property type="match status" value="1"/>
</dbReference>
<dbReference type="InterPro" id="IPR001346">
    <property type="entry name" value="Interferon_reg_fact_DNA-bd_dom"/>
</dbReference>
<dbReference type="PROSITE" id="PS00601">
    <property type="entry name" value="IRF_1"/>
    <property type="match status" value="1"/>
</dbReference>
<dbReference type="PANTHER" id="PTHR11949">
    <property type="entry name" value="INTERFERON REGULATORY FACTOR"/>
    <property type="match status" value="1"/>
</dbReference>
<evidence type="ECO:0000256" key="1">
    <source>
        <dbReference type="ARBA" id="ARBA00004123"/>
    </source>
</evidence>
<dbReference type="InterPro" id="IPR036390">
    <property type="entry name" value="WH_DNA-bd_sf"/>
</dbReference>
<dbReference type="InterPro" id="IPR019817">
    <property type="entry name" value="Interferon_reg_fac_CS"/>
</dbReference>
<comment type="subcellular location">
    <subcellularLocation>
        <location evidence="1">Nucleus</location>
    </subcellularLocation>
</comment>
<dbReference type="Pfam" id="PF00605">
    <property type="entry name" value="IRF"/>
    <property type="match status" value="1"/>
</dbReference>
<reference evidence="7 8" key="1">
    <citation type="submission" date="2023-09" db="EMBL/GenBank/DDBJ databases">
        <authorList>
            <person name="Wang M."/>
        </authorList>
    </citation>
    <scope>NUCLEOTIDE SEQUENCE [LARGE SCALE GENOMIC DNA]</scope>
    <source>
        <strain evidence="7">GT-2023</strain>
        <tissue evidence="7">Liver</tissue>
    </source>
</reference>
<keyword evidence="3" id="KW-0238">DNA-binding</keyword>
<dbReference type="InterPro" id="IPR036388">
    <property type="entry name" value="WH-like_DNA-bd_sf"/>
</dbReference>
<evidence type="ECO:0000256" key="3">
    <source>
        <dbReference type="ARBA" id="ARBA00023125"/>
    </source>
</evidence>
<evidence type="ECO:0000313" key="8">
    <source>
        <dbReference type="Proteomes" id="UP001558613"/>
    </source>
</evidence>
<dbReference type="CDD" id="cd00103">
    <property type="entry name" value="IRF"/>
    <property type="match status" value="1"/>
</dbReference>
<keyword evidence="4" id="KW-0804">Transcription</keyword>
<keyword evidence="8" id="KW-1185">Reference proteome</keyword>
<dbReference type="Proteomes" id="UP001558613">
    <property type="component" value="Unassembled WGS sequence"/>
</dbReference>
<gene>
    <name evidence="7" type="ORF">QQF64_006905</name>
</gene>
<feature type="domain" description="IRF tryptophan pentad repeat" evidence="6">
    <location>
        <begin position="45"/>
        <end position="152"/>
    </location>
</feature>
<evidence type="ECO:0000313" key="7">
    <source>
        <dbReference type="EMBL" id="KAL1261640.1"/>
    </source>
</evidence>
<keyword evidence="2" id="KW-0805">Transcription regulation</keyword>
<keyword evidence="5" id="KW-0539">Nucleus</keyword>
<evidence type="ECO:0000256" key="2">
    <source>
        <dbReference type="ARBA" id="ARBA00023015"/>
    </source>
</evidence>
<evidence type="ECO:0000256" key="5">
    <source>
        <dbReference type="ARBA" id="ARBA00023242"/>
    </source>
</evidence>
<sequence>MKSTFAFQPAANEKTSAKTTMAKALFTFNSRSVFHASQTSMPVERMRMRPWLEEQINSCQIPGLKWVNKEKRIFQIPWMHAARHGWDVEKDAPLFRNWAIHTGKYQAGDKPDPKTWKANFRCAMNSLPDIEEVKDKSIKKGTNAFRVYKMLSASERHSKRGKKRGIEKDEKIKIARPCPSSWENSNGSSACKTPVTIKQEADYSGTEAGGRSPADDHLIINDLPDVCQTIEVVTENEEQAVTSSDLYPLQISPVSSYGAESDTDSASEEDSKERIQAVLFGHEEKKVKLALPGMSTFISPDKPNFKITTVRDAAPSPLHSTFTGGTNWSLLNTPFPQTSHTPGPSGQPPVHEKRASVIMKTSDVSKSSVKTC</sequence>
<organism evidence="7 8">
    <name type="scientific">Cirrhinus molitorella</name>
    <name type="common">mud carp</name>
    <dbReference type="NCBI Taxonomy" id="172907"/>
    <lineage>
        <taxon>Eukaryota</taxon>
        <taxon>Metazoa</taxon>
        <taxon>Chordata</taxon>
        <taxon>Craniata</taxon>
        <taxon>Vertebrata</taxon>
        <taxon>Euteleostomi</taxon>
        <taxon>Actinopterygii</taxon>
        <taxon>Neopterygii</taxon>
        <taxon>Teleostei</taxon>
        <taxon>Ostariophysi</taxon>
        <taxon>Cypriniformes</taxon>
        <taxon>Cyprinidae</taxon>
        <taxon>Labeoninae</taxon>
        <taxon>Labeonini</taxon>
        <taxon>Cirrhinus</taxon>
    </lineage>
</organism>
<proteinExistence type="predicted"/>
<dbReference type="EMBL" id="JAYMGO010000014">
    <property type="protein sequence ID" value="KAL1261640.1"/>
    <property type="molecule type" value="Genomic_DNA"/>
</dbReference>
<dbReference type="SUPFAM" id="SSF46785">
    <property type="entry name" value="Winged helix' DNA-binding domain"/>
    <property type="match status" value="1"/>
</dbReference>
<comment type="caution">
    <text evidence="7">The sequence shown here is derived from an EMBL/GenBank/DDBJ whole genome shotgun (WGS) entry which is preliminary data.</text>
</comment>
<evidence type="ECO:0000256" key="4">
    <source>
        <dbReference type="ARBA" id="ARBA00023163"/>
    </source>
</evidence>
<accession>A0ABR3MAK5</accession>
<dbReference type="PANTHER" id="PTHR11949:SF22">
    <property type="entry name" value="INTERFERON REGULATORY FACTOR 2"/>
    <property type="match status" value="1"/>
</dbReference>
<dbReference type="Gene3D" id="1.10.10.10">
    <property type="entry name" value="Winged helix-like DNA-binding domain superfamily/Winged helix DNA-binding domain"/>
    <property type="match status" value="1"/>
</dbReference>
<evidence type="ECO:0000259" key="6">
    <source>
        <dbReference type="PROSITE" id="PS51507"/>
    </source>
</evidence>
<dbReference type="PROSITE" id="PS51507">
    <property type="entry name" value="IRF_2"/>
    <property type="match status" value="1"/>
</dbReference>
<protein>
    <recommendedName>
        <fullName evidence="6">IRF tryptophan pentad repeat domain-containing protein</fullName>
    </recommendedName>
</protein>
<dbReference type="PRINTS" id="PR00267">
    <property type="entry name" value="INTFRNREGFCT"/>
</dbReference>